<organism evidence="3 4">
    <name type="scientific">Oikopleura dioica</name>
    <name type="common">Tunicate</name>
    <dbReference type="NCBI Taxonomy" id="34765"/>
    <lineage>
        <taxon>Eukaryota</taxon>
        <taxon>Metazoa</taxon>
        <taxon>Chordata</taxon>
        <taxon>Tunicata</taxon>
        <taxon>Appendicularia</taxon>
        <taxon>Copelata</taxon>
        <taxon>Oikopleuridae</taxon>
        <taxon>Oikopleura</taxon>
    </lineage>
</organism>
<gene>
    <name evidence="3" type="ORF">OKIOD_LOCUS14505</name>
</gene>
<evidence type="ECO:0000313" key="3">
    <source>
        <dbReference type="EMBL" id="CAG5111429.1"/>
    </source>
</evidence>
<dbReference type="InterPro" id="IPR005123">
    <property type="entry name" value="Oxoglu/Fe-dep_dioxygenase_dom"/>
</dbReference>
<evidence type="ECO:0000256" key="1">
    <source>
        <dbReference type="RuleBase" id="RU003682"/>
    </source>
</evidence>
<reference evidence="3 4" key="1">
    <citation type="submission" date="2021-04" db="EMBL/GenBank/DDBJ databases">
        <authorList>
            <person name="Bliznina A."/>
        </authorList>
    </citation>
    <scope>NUCLEOTIDE SEQUENCE [LARGE SCALE GENOMIC DNA]</scope>
</reference>
<protein>
    <submittedName>
        <fullName evidence="3">Oidioi.mRNA.OKI2018_I69.chr2.g5740.t1.cds</fullName>
    </submittedName>
</protein>
<dbReference type="Pfam" id="PF03171">
    <property type="entry name" value="2OG-FeII_Oxy"/>
    <property type="match status" value="1"/>
</dbReference>
<dbReference type="Proteomes" id="UP001158576">
    <property type="component" value="Chromosome 2"/>
</dbReference>
<keyword evidence="1" id="KW-0560">Oxidoreductase</keyword>
<dbReference type="InterPro" id="IPR044861">
    <property type="entry name" value="IPNS-like_FE2OG_OXY"/>
</dbReference>
<comment type="similarity">
    <text evidence="1">Belongs to the iron/ascorbate-dependent oxidoreductase family.</text>
</comment>
<dbReference type="Gene3D" id="2.60.120.330">
    <property type="entry name" value="B-lactam Antibiotic, Isopenicillin N Synthase, Chain"/>
    <property type="match status" value="1"/>
</dbReference>
<feature type="domain" description="Fe2OG dioxygenase" evidence="2">
    <location>
        <begin position="142"/>
        <end position="243"/>
    </location>
</feature>
<dbReference type="SUPFAM" id="SSF51197">
    <property type="entry name" value="Clavaminate synthase-like"/>
    <property type="match status" value="1"/>
</dbReference>
<dbReference type="InterPro" id="IPR026992">
    <property type="entry name" value="DIOX_N"/>
</dbReference>
<dbReference type="InterPro" id="IPR027443">
    <property type="entry name" value="IPNS-like_sf"/>
</dbReference>
<dbReference type="EMBL" id="OU015567">
    <property type="protein sequence ID" value="CAG5111429.1"/>
    <property type="molecule type" value="Genomic_DNA"/>
</dbReference>
<accession>A0ABN7T5N1</accession>
<sequence length="323" mass="38038">MSKAPPFELPLIDTELLRNRDKPTEDLFYKALTDIGFLVLKNHGVPKELTDRMEKVSEDFYKTTHEERMKVQAYEGKMISEGSAFTDTPFVNSPNDASIKLDFEEIDNVFYDYLEELCVLGQDLLECCENVLGLREGRLLDNYEAAGSIVDALFYDKTPPGKWGTNAHYDNCMMTILRQDMVGGLELQHKGLWYPVKPMEDCFVVNFGKMMEHFTYGVIKATYHRVKNNKDQMRVSWPMFLGPNLNRDLTQLIEFKWNEKHYIDIERERIAEENKEIEENAAHVHLNVSEKGHHVWEMIERRHIDRYRDLMLVQNSKKRFWIK</sequence>
<proteinExistence type="inferred from homology"/>
<evidence type="ECO:0000259" key="2">
    <source>
        <dbReference type="PROSITE" id="PS51471"/>
    </source>
</evidence>
<evidence type="ECO:0000313" key="4">
    <source>
        <dbReference type="Proteomes" id="UP001158576"/>
    </source>
</evidence>
<dbReference type="Pfam" id="PF14226">
    <property type="entry name" value="DIOX_N"/>
    <property type="match status" value="1"/>
</dbReference>
<dbReference type="InterPro" id="IPR050231">
    <property type="entry name" value="Iron_ascorbate_oxido_reductase"/>
</dbReference>
<keyword evidence="1" id="KW-0408">Iron</keyword>
<keyword evidence="1" id="KW-0479">Metal-binding</keyword>
<keyword evidence="4" id="KW-1185">Reference proteome</keyword>
<dbReference type="PANTHER" id="PTHR47990">
    <property type="entry name" value="2-OXOGLUTARATE (2OG) AND FE(II)-DEPENDENT OXYGENASE SUPERFAMILY PROTEIN-RELATED"/>
    <property type="match status" value="1"/>
</dbReference>
<name>A0ABN7T5N1_OIKDI</name>
<dbReference type="PROSITE" id="PS51471">
    <property type="entry name" value="FE2OG_OXY"/>
    <property type="match status" value="1"/>
</dbReference>